<dbReference type="Pfam" id="PF02878">
    <property type="entry name" value="PGM_PMM_I"/>
    <property type="match status" value="1"/>
</dbReference>
<dbReference type="EMBL" id="JAVRRA010000423">
    <property type="protein sequence ID" value="KAK5287573.1"/>
    <property type="molecule type" value="Genomic_DNA"/>
</dbReference>
<evidence type="ECO:0000256" key="2">
    <source>
        <dbReference type="ARBA" id="ARBA00010231"/>
    </source>
</evidence>
<evidence type="ECO:0000256" key="6">
    <source>
        <dbReference type="ARBA" id="ARBA00023235"/>
    </source>
</evidence>
<evidence type="ECO:0000256" key="3">
    <source>
        <dbReference type="ARBA" id="ARBA00022553"/>
    </source>
</evidence>
<feature type="domain" description="Alpha-D-phosphohexomutase alpha/beta/alpha" evidence="9">
    <location>
        <begin position="272"/>
        <end position="374"/>
    </location>
</feature>
<dbReference type="SUPFAM" id="SSF53738">
    <property type="entry name" value="Phosphoglucomutase, first 3 domains"/>
    <property type="match status" value="3"/>
</dbReference>
<reference evidence="11 12" key="1">
    <citation type="submission" date="2023-08" db="EMBL/GenBank/DDBJ databases">
        <title>Black Yeasts Isolated from many extreme environments.</title>
        <authorList>
            <person name="Coleine C."/>
            <person name="Stajich J.E."/>
            <person name="Selbmann L."/>
        </authorList>
    </citation>
    <scope>NUCLEOTIDE SEQUENCE [LARGE SCALE GENOMIC DNA]</scope>
    <source>
        <strain evidence="11 12">CCFEE 536</strain>
    </source>
</reference>
<dbReference type="PROSITE" id="PS00710">
    <property type="entry name" value="PGM_PMM"/>
    <property type="match status" value="1"/>
</dbReference>
<accession>A0ABR0M6Z9</accession>
<dbReference type="InterPro" id="IPR016055">
    <property type="entry name" value="A-D-PHexomutase_a/b/a-I/II/III"/>
</dbReference>
<feature type="domain" description="Alpha-D-phosphohexomutase C-terminal" evidence="7">
    <location>
        <begin position="592"/>
        <end position="625"/>
    </location>
</feature>
<dbReference type="Pfam" id="PF00408">
    <property type="entry name" value="PGM_PMM_IV"/>
    <property type="match status" value="1"/>
</dbReference>
<dbReference type="InterPro" id="IPR005846">
    <property type="entry name" value="A-D-PHexomutase_a/b/a-III"/>
</dbReference>
<evidence type="ECO:0008006" key="13">
    <source>
        <dbReference type="Google" id="ProtNLM"/>
    </source>
</evidence>
<evidence type="ECO:0000259" key="10">
    <source>
        <dbReference type="Pfam" id="PF02880"/>
    </source>
</evidence>
<sequence>MSSIEELAAEWLRLDKDMETYNEIQQLLANHNRAELEKRLRTRIAFGTAGLRAPMQAGFSSMNSLTVIQGSTSEKTCKILLKPFIKLRTLHGSLARSVAYHSSDVAVLLTQAPVQSKVVKKMRILTLTQASQGLAEYLTHTISNATKRGVIIGWDARHQSAKFASLVAAVFYAKGFKILWLSDVVHTPLVPFAVTLTKAAAGVMITASHNPAKDNGYKVYWSNGSQIIPPHDAGIAASILENLEPIRSAWTLESVDRASSSWYNCRDSITKSYYDEIEQLIQPLKALSPTMPLRFVYTPMHGVGEAFMRHALHSIAYSEDQMQAKPDPTFPTVKFPNPEEKGALDLAIATAEANHINLILANDPDADRFAFAEKVKGQWYQLTGNEIGILFASIILDAYPKDADIGRLAMFASTVSSRMLAVMAEKEGFHFQETLTGFKWLGNVAQDVQAQGYDAVYAFEEAIGYMFSRVVWDKDGIAAATVFLTACRHWMSMGLTPWSQLQQLYKKYGCFHSANTYLLSPSPTTTTAIFTHIRALSAPHPHPTHLGTRRIIRWRDLTTGFDSATPGHAPTLPTDPTTQMITIELDGAGQVRATMRASGTEPKIKFYVEGRADSERVAKEAAEEVLEALLGEESWFG</sequence>
<dbReference type="Pfam" id="PF02879">
    <property type="entry name" value="PGM_PMM_II"/>
    <property type="match status" value="1"/>
</dbReference>
<dbReference type="PANTHER" id="PTHR45745:SF1">
    <property type="entry name" value="PHOSPHOGLUCOMUTASE 2B-RELATED"/>
    <property type="match status" value="1"/>
</dbReference>
<comment type="similarity">
    <text evidence="2">Belongs to the phosphohexose mutase family.</text>
</comment>
<dbReference type="InterPro" id="IPR036900">
    <property type="entry name" value="A-D-PHexomutase_C_sf"/>
</dbReference>
<keyword evidence="4" id="KW-0479">Metal-binding</keyword>
<keyword evidence="6" id="KW-0413">Isomerase</keyword>
<evidence type="ECO:0000256" key="1">
    <source>
        <dbReference type="ARBA" id="ARBA00001946"/>
    </source>
</evidence>
<dbReference type="CDD" id="cd05799">
    <property type="entry name" value="PGM2"/>
    <property type="match status" value="1"/>
</dbReference>
<evidence type="ECO:0000259" key="8">
    <source>
        <dbReference type="Pfam" id="PF02878"/>
    </source>
</evidence>
<dbReference type="InterPro" id="IPR005845">
    <property type="entry name" value="A-D-PHexomutase_a/b/a-II"/>
</dbReference>
<dbReference type="InterPro" id="IPR005844">
    <property type="entry name" value="A-D-PHexomutase_a/b/a-I"/>
</dbReference>
<organism evidence="11 12">
    <name type="scientific">Cryomyces antarcticus</name>
    <dbReference type="NCBI Taxonomy" id="329879"/>
    <lineage>
        <taxon>Eukaryota</taxon>
        <taxon>Fungi</taxon>
        <taxon>Dikarya</taxon>
        <taxon>Ascomycota</taxon>
        <taxon>Pezizomycotina</taxon>
        <taxon>Dothideomycetes</taxon>
        <taxon>Dothideomycetes incertae sedis</taxon>
        <taxon>Cryomyces</taxon>
    </lineage>
</organism>
<evidence type="ECO:0000256" key="5">
    <source>
        <dbReference type="ARBA" id="ARBA00022842"/>
    </source>
</evidence>
<evidence type="ECO:0000313" key="12">
    <source>
        <dbReference type="Proteomes" id="UP001357485"/>
    </source>
</evidence>
<evidence type="ECO:0000259" key="9">
    <source>
        <dbReference type="Pfam" id="PF02879"/>
    </source>
</evidence>
<dbReference type="Gene3D" id="3.30.310.50">
    <property type="entry name" value="Alpha-D-phosphohexomutase, C-terminal domain"/>
    <property type="match status" value="1"/>
</dbReference>
<dbReference type="Pfam" id="PF02880">
    <property type="entry name" value="PGM_PMM_III"/>
    <property type="match status" value="1"/>
</dbReference>
<comment type="cofactor">
    <cofactor evidence="1">
        <name>Mg(2+)</name>
        <dbReference type="ChEBI" id="CHEBI:18420"/>
    </cofactor>
</comment>
<dbReference type="Proteomes" id="UP001357485">
    <property type="component" value="Unassembled WGS sequence"/>
</dbReference>
<evidence type="ECO:0000256" key="4">
    <source>
        <dbReference type="ARBA" id="ARBA00022723"/>
    </source>
</evidence>
<keyword evidence="5" id="KW-0460">Magnesium</keyword>
<protein>
    <recommendedName>
        <fullName evidence="13">Phosphoglucomutase</fullName>
    </recommendedName>
</protein>
<feature type="domain" description="Alpha-D-phosphohexomutase alpha/beta/alpha" evidence="8">
    <location>
        <begin position="118"/>
        <end position="242"/>
    </location>
</feature>
<dbReference type="Gene3D" id="3.40.120.10">
    <property type="entry name" value="Alpha-D-Glucose-1,6-Bisphosphate, subunit A, domain 3"/>
    <property type="match status" value="3"/>
</dbReference>
<proteinExistence type="inferred from homology"/>
<comment type="caution">
    <text evidence="11">The sequence shown here is derived from an EMBL/GenBank/DDBJ whole genome shotgun (WGS) entry which is preliminary data.</text>
</comment>
<dbReference type="SUPFAM" id="SSF55957">
    <property type="entry name" value="Phosphoglucomutase, C-terminal domain"/>
    <property type="match status" value="1"/>
</dbReference>
<dbReference type="InterPro" id="IPR016066">
    <property type="entry name" value="A-D-PHexomutase_CS"/>
</dbReference>
<keyword evidence="3" id="KW-0597">Phosphoprotein</keyword>
<feature type="non-terminal residue" evidence="11">
    <location>
        <position position="637"/>
    </location>
</feature>
<name>A0ABR0M6Z9_9PEZI</name>
<evidence type="ECO:0000313" key="11">
    <source>
        <dbReference type="EMBL" id="KAK5287573.1"/>
    </source>
</evidence>
<dbReference type="InterPro" id="IPR005843">
    <property type="entry name" value="A-D-PHexomutase_C"/>
</dbReference>
<keyword evidence="12" id="KW-1185">Reference proteome</keyword>
<dbReference type="PANTHER" id="PTHR45745">
    <property type="entry name" value="PHOSPHOMANNOMUTASE 45A"/>
    <property type="match status" value="1"/>
</dbReference>
<evidence type="ECO:0000259" key="7">
    <source>
        <dbReference type="Pfam" id="PF00408"/>
    </source>
</evidence>
<feature type="domain" description="Alpha-D-phosphohexomutase alpha/beta/alpha" evidence="10">
    <location>
        <begin position="384"/>
        <end position="508"/>
    </location>
</feature>
<gene>
    <name evidence="11" type="ORF">LTR16_003734</name>
</gene>